<sequence>MPSTMPVDSSLASLYESLKVDDPWVDPRPWESIPSQSCVLPSSCVSADSTRRRVFTDSEIISEASLVRLAMNALQGVQSAVISIEKLSVAFCTDPADRSFHQNSSLWNLSVSTHALGNALMAIGYSGCVVVLLSKFVDYFASFNLNNAPQAHRDESSTGSNMCSALRDVNKGEQPPCSLVNQAFAVAVGKVLNGYKTALDTLCPSIGLRCSSGGSRSPMDVSCGVGCLTNVVLSDISFLDVYLHTKELRTQVEALGSICKLYNGSACSPSSSLEHIIATGVAGFCNFPRSGYLLSYLYQQLQVADPAHCRLLKYLFVRSCGPYFSFIRSWIYKAEINDPYKEYVVDHAHNTVDCNAGNNLVASVQLQDGVVVPCFLKEISVPVIRAGQQLQILRKLLEYCKSASGSPSSEEILPCYDGFWSNHASDASLLIFNKVNIEALVNARNIYYCRMREKVQKFFSNLEVEPSRSDLAHFDGPASFGLRRSSFLFLAEDLESSTLVVDNASADDSSSVDELTYDLDGCESPHYSSSESILEKSELDDLVEPEKNEPSVRHTYLSALKSLSTIASNNSLLKRPVPGKAKKDFHETSLNVTTSFHVDHGLQPVFKLTHDACEATPKCSDVNQILDGPPDERMSRQF</sequence>
<proteinExistence type="predicted"/>
<gene>
    <name evidence="1" type="ORF">MLD38_017207</name>
</gene>
<accession>A0ACB9QQF3</accession>
<organism evidence="1 2">
    <name type="scientific">Melastoma candidum</name>
    <dbReference type="NCBI Taxonomy" id="119954"/>
    <lineage>
        <taxon>Eukaryota</taxon>
        <taxon>Viridiplantae</taxon>
        <taxon>Streptophyta</taxon>
        <taxon>Embryophyta</taxon>
        <taxon>Tracheophyta</taxon>
        <taxon>Spermatophyta</taxon>
        <taxon>Magnoliopsida</taxon>
        <taxon>eudicotyledons</taxon>
        <taxon>Gunneridae</taxon>
        <taxon>Pentapetalae</taxon>
        <taxon>rosids</taxon>
        <taxon>malvids</taxon>
        <taxon>Myrtales</taxon>
        <taxon>Melastomataceae</taxon>
        <taxon>Melastomatoideae</taxon>
        <taxon>Melastomateae</taxon>
        <taxon>Melastoma</taxon>
    </lineage>
</organism>
<keyword evidence="2" id="KW-1185">Reference proteome</keyword>
<comment type="caution">
    <text evidence="1">The sequence shown here is derived from an EMBL/GenBank/DDBJ whole genome shotgun (WGS) entry which is preliminary data.</text>
</comment>
<reference evidence="2" key="1">
    <citation type="journal article" date="2023" name="Front. Plant Sci.">
        <title>Chromosomal-level genome assembly of Melastoma candidum provides insights into trichome evolution.</title>
        <authorList>
            <person name="Zhong Y."/>
            <person name="Wu W."/>
            <person name="Sun C."/>
            <person name="Zou P."/>
            <person name="Liu Y."/>
            <person name="Dai S."/>
            <person name="Zhou R."/>
        </authorList>
    </citation>
    <scope>NUCLEOTIDE SEQUENCE [LARGE SCALE GENOMIC DNA]</scope>
</reference>
<dbReference type="EMBL" id="CM042884">
    <property type="protein sequence ID" value="KAI4368675.1"/>
    <property type="molecule type" value="Genomic_DNA"/>
</dbReference>
<evidence type="ECO:0000313" key="1">
    <source>
        <dbReference type="EMBL" id="KAI4368675.1"/>
    </source>
</evidence>
<protein>
    <submittedName>
        <fullName evidence="1">Uncharacterized protein</fullName>
    </submittedName>
</protein>
<evidence type="ECO:0000313" key="2">
    <source>
        <dbReference type="Proteomes" id="UP001057402"/>
    </source>
</evidence>
<name>A0ACB9QQF3_9MYRT</name>
<dbReference type="Proteomes" id="UP001057402">
    <property type="component" value="Chromosome 5"/>
</dbReference>